<dbReference type="RefSeq" id="WP_338197725.1">
    <property type="nucleotide sequence ID" value="NZ_AP027268.1"/>
</dbReference>
<dbReference type="SUPFAM" id="SSF158446">
    <property type="entry name" value="IVS-encoded protein-like"/>
    <property type="match status" value="1"/>
</dbReference>
<evidence type="ECO:0008006" key="3">
    <source>
        <dbReference type="Google" id="ProtNLM"/>
    </source>
</evidence>
<sequence>MVNYKNYKVWERSHRLVLSVYGLTKNFPKSEEYNLISQMNRASVSIPTNIAEGCGRETQKEFIRYLYIASGSAHELDYLLLLASDLGYIESETSKTIISEIDEIKKMLASLIKTIKKSIRT</sequence>
<dbReference type="Pfam" id="PF05635">
    <property type="entry name" value="23S_rRNA_IVP"/>
    <property type="match status" value="1"/>
</dbReference>
<dbReference type="PANTHER" id="PTHR38471:SF2">
    <property type="entry name" value="FOUR HELIX BUNDLE PROTEIN"/>
    <property type="match status" value="1"/>
</dbReference>
<dbReference type="PANTHER" id="PTHR38471">
    <property type="entry name" value="FOUR HELIX BUNDLE PROTEIN"/>
    <property type="match status" value="1"/>
</dbReference>
<dbReference type="AlphaFoldDB" id="A0AA48HHV9"/>
<dbReference type="InterPro" id="IPR036583">
    <property type="entry name" value="23S_rRNA_IVS_sf"/>
</dbReference>
<dbReference type="EMBL" id="AP027268">
    <property type="protein sequence ID" value="BDW92533.1"/>
    <property type="molecule type" value="Genomic_DNA"/>
</dbReference>
<dbReference type="NCBIfam" id="TIGR02436">
    <property type="entry name" value="four helix bundle protein"/>
    <property type="match status" value="1"/>
</dbReference>
<keyword evidence="2" id="KW-1185">Reference proteome</keyword>
<evidence type="ECO:0000313" key="2">
    <source>
        <dbReference type="Proteomes" id="UP001330184"/>
    </source>
</evidence>
<proteinExistence type="predicted"/>
<protein>
    <recommendedName>
        <fullName evidence="3">Four helix bundle protein</fullName>
    </recommendedName>
</protein>
<dbReference type="InterPro" id="IPR012657">
    <property type="entry name" value="23S_rRNA-intervening_sequence"/>
</dbReference>
<reference evidence="1 2" key="1">
    <citation type="submission" date="2023-01" db="EMBL/GenBank/DDBJ databases">
        <title>Complete genome sequence of Muricauda aquimarina strain IFOP_LL357.</title>
        <authorList>
            <person name="Gajardo G."/>
            <person name="Ueki S."/>
            <person name="Maruyama F."/>
        </authorList>
    </citation>
    <scope>NUCLEOTIDE SEQUENCE [LARGE SCALE GENOMIC DNA]</scope>
    <source>
        <strain evidence="1 2">IFOP_LL357</strain>
    </source>
</reference>
<dbReference type="Proteomes" id="UP001330184">
    <property type="component" value="Chromosome"/>
</dbReference>
<gene>
    <name evidence="1" type="ORF">MACH07_13650</name>
</gene>
<organism evidence="1 2">
    <name type="scientific">Flagellimonas marinaquae</name>
    <dbReference type="NCBI Taxonomy" id="254955"/>
    <lineage>
        <taxon>Bacteria</taxon>
        <taxon>Pseudomonadati</taxon>
        <taxon>Bacteroidota</taxon>
        <taxon>Flavobacteriia</taxon>
        <taxon>Flavobacteriales</taxon>
        <taxon>Flavobacteriaceae</taxon>
        <taxon>Flagellimonas</taxon>
    </lineage>
</organism>
<name>A0AA48HHV9_9FLAO</name>
<evidence type="ECO:0000313" key="1">
    <source>
        <dbReference type="EMBL" id="BDW92533.1"/>
    </source>
</evidence>
<accession>A0AA48HHV9</accession>
<dbReference type="Gene3D" id="1.20.1440.60">
    <property type="entry name" value="23S rRNA-intervening sequence"/>
    <property type="match status" value="1"/>
</dbReference>
<dbReference type="CDD" id="cd16377">
    <property type="entry name" value="23S_rRNA_IVP_like"/>
    <property type="match status" value="1"/>
</dbReference>